<dbReference type="Proteomes" id="UP001162992">
    <property type="component" value="Chromosome 7"/>
</dbReference>
<reference evidence="2" key="1">
    <citation type="journal article" date="2024" name="Proc. Natl. Acad. Sci. U.S.A.">
        <title>Extraordinary preservation of gene collinearity over three hundred million years revealed in homosporous lycophytes.</title>
        <authorList>
            <person name="Li C."/>
            <person name="Wickell D."/>
            <person name="Kuo L.Y."/>
            <person name="Chen X."/>
            <person name="Nie B."/>
            <person name="Liao X."/>
            <person name="Peng D."/>
            <person name="Ji J."/>
            <person name="Jenkins J."/>
            <person name="Williams M."/>
            <person name="Shu S."/>
            <person name="Plott C."/>
            <person name="Barry K."/>
            <person name="Rajasekar S."/>
            <person name="Grimwood J."/>
            <person name="Han X."/>
            <person name="Sun S."/>
            <person name="Hou Z."/>
            <person name="He W."/>
            <person name="Dai G."/>
            <person name="Sun C."/>
            <person name="Schmutz J."/>
            <person name="Leebens-Mack J.H."/>
            <person name="Li F.W."/>
            <person name="Wang L."/>
        </authorList>
    </citation>
    <scope>NUCLEOTIDE SEQUENCE [LARGE SCALE GENOMIC DNA]</scope>
    <source>
        <strain evidence="2">cv. PW_Plant_1</strain>
    </source>
</reference>
<name>A0ACC2D208_DIPCM</name>
<organism evidence="1 2">
    <name type="scientific">Diphasiastrum complanatum</name>
    <name type="common">Issler's clubmoss</name>
    <name type="synonym">Lycopodium complanatum</name>
    <dbReference type="NCBI Taxonomy" id="34168"/>
    <lineage>
        <taxon>Eukaryota</taxon>
        <taxon>Viridiplantae</taxon>
        <taxon>Streptophyta</taxon>
        <taxon>Embryophyta</taxon>
        <taxon>Tracheophyta</taxon>
        <taxon>Lycopodiopsida</taxon>
        <taxon>Lycopodiales</taxon>
        <taxon>Lycopodiaceae</taxon>
        <taxon>Lycopodioideae</taxon>
        <taxon>Diphasiastrum</taxon>
    </lineage>
</organism>
<proteinExistence type="predicted"/>
<protein>
    <submittedName>
        <fullName evidence="1">Uncharacterized protein</fullName>
    </submittedName>
</protein>
<evidence type="ECO:0000313" key="1">
    <source>
        <dbReference type="EMBL" id="KAJ7548309.1"/>
    </source>
</evidence>
<sequence>MLIFWLMLHRIFALGLPRTTKFSQKKDGTRKVTLIWSVSMSPELLNLTSHANVFVTCRA</sequence>
<accession>A0ACC2D208</accession>
<gene>
    <name evidence="1" type="ORF">O6H91_07G006600</name>
</gene>
<dbReference type="EMBL" id="CM055098">
    <property type="protein sequence ID" value="KAJ7548309.1"/>
    <property type="molecule type" value="Genomic_DNA"/>
</dbReference>
<keyword evidence="2" id="KW-1185">Reference proteome</keyword>
<evidence type="ECO:0000313" key="2">
    <source>
        <dbReference type="Proteomes" id="UP001162992"/>
    </source>
</evidence>
<comment type="caution">
    <text evidence="1">The sequence shown here is derived from an EMBL/GenBank/DDBJ whole genome shotgun (WGS) entry which is preliminary data.</text>
</comment>